<dbReference type="SUPFAM" id="SSF56317">
    <property type="entry name" value="Carbon-nitrogen hydrolase"/>
    <property type="match status" value="1"/>
</dbReference>
<gene>
    <name evidence="2" type="ORF">DF185_21095</name>
</gene>
<sequence length="269" mass="30620">MIVAAISSKSRIGDVEFNLSTTMDWIKSFDAQGVDFILFPELNLSGYIRDIEILKTVLKEKEDVFTSLLEISKSTNLAFAVGFPEQEGEKYFITHFVFEGGKIIGKHRKTHVSITEKEVYSEGDEINVFPVKDMRLGIQICYETHFPEISAIQAQKGANVLAMAFASPKETCQDKIERFKRYIPARAYDNACFAMICNQVTTNDRGTVFPCASLIIDPKGKVMSESFVEENEFAMAEIDISEIKRIKESKMAFFNAHKRTDWLRENFKS</sequence>
<evidence type="ECO:0000259" key="1">
    <source>
        <dbReference type="PROSITE" id="PS50263"/>
    </source>
</evidence>
<name>A0A2V3ZS11_9BACT</name>
<dbReference type="PANTHER" id="PTHR23088:SF27">
    <property type="entry name" value="DEAMINATED GLUTATHIONE AMIDASE"/>
    <property type="match status" value="1"/>
</dbReference>
<dbReference type="InterPro" id="IPR036526">
    <property type="entry name" value="C-N_Hydrolase_sf"/>
</dbReference>
<dbReference type="PROSITE" id="PS50263">
    <property type="entry name" value="CN_HYDROLASE"/>
    <property type="match status" value="1"/>
</dbReference>
<evidence type="ECO:0000313" key="3">
    <source>
        <dbReference type="Proteomes" id="UP000248079"/>
    </source>
</evidence>
<keyword evidence="3" id="KW-1185">Reference proteome</keyword>
<feature type="domain" description="CN hydrolase" evidence="1">
    <location>
        <begin position="1"/>
        <end position="240"/>
    </location>
</feature>
<accession>A0A2V3ZS11</accession>
<proteinExistence type="predicted"/>
<protein>
    <recommendedName>
        <fullName evidence="1">CN hydrolase domain-containing protein</fullName>
    </recommendedName>
</protein>
<dbReference type="PANTHER" id="PTHR23088">
    <property type="entry name" value="NITRILASE-RELATED"/>
    <property type="match status" value="1"/>
</dbReference>
<dbReference type="Pfam" id="PF00795">
    <property type="entry name" value="CN_hydrolase"/>
    <property type="match status" value="1"/>
</dbReference>
<dbReference type="OrthoDB" id="9811121at2"/>
<reference evidence="2 3" key="1">
    <citation type="submission" date="2018-05" db="EMBL/GenBank/DDBJ databases">
        <title>Marinifilum breve JC075T sp. nov., a marine bacterium isolated from Yongle Blue Hole in the South China Sea.</title>
        <authorList>
            <person name="Fu T."/>
        </authorList>
    </citation>
    <scope>NUCLEOTIDE SEQUENCE [LARGE SCALE GENOMIC DNA]</scope>
    <source>
        <strain evidence="2 3">JC075</strain>
    </source>
</reference>
<dbReference type="RefSeq" id="WP_110363406.1">
    <property type="nucleotide sequence ID" value="NZ_QFLI01000013.1"/>
</dbReference>
<dbReference type="Gene3D" id="3.60.110.10">
    <property type="entry name" value="Carbon-nitrogen hydrolase"/>
    <property type="match status" value="1"/>
</dbReference>
<dbReference type="EMBL" id="QFLI01000013">
    <property type="protein sequence ID" value="PXX96053.1"/>
    <property type="molecule type" value="Genomic_DNA"/>
</dbReference>
<dbReference type="InterPro" id="IPR003010">
    <property type="entry name" value="C-N_Hydrolase"/>
</dbReference>
<comment type="caution">
    <text evidence="2">The sequence shown here is derived from an EMBL/GenBank/DDBJ whole genome shotgun (WGS) entry which is preliminary data.</text>
</comment>
<organism evidence="2 3">
    <name type="scientific">Marinifilum breve</name>
    <dbReference type="NCBI Taxonomy" id="2184082"/>
    <lineage>
        <taxon>Bacteria</taxon>
        <taxon>Pseudomonadati</taxon>
        <taxon>Bacteroidota</taxon>
        <taxon>Bacteroidia</taxon>
        <taxon>Marinilabiliales</taxon>
        <taxon>Marinifilaceae</taxon>
    </lineage>
</organism>
<dbReference type="Proteomes" id="UP000248079">
    <property type="component" value="Unassembled WGS sequence"/>
</dbReference>
<evidence type="ECO:0000313" key="2">
    <source>
        <dbReference type="EMBL" id="PXX96053.1"/>
    </source>
</evidence>
<dbReference type="AlphaFoldDB" id="A0A2V3ZS11"/>